<feature type="compositionally biased region" description="Polar residues" evidence="2">
    <location>
        <begin position="95"/>
        <end position="105"/>
    </location>
</feature>
<evidence type="ECO:0000256" key="1">
    <source>
        <dbReference type="SAM" id="Coils"/>
    </source>
</evidence>
<dbReference type="EMBL" id="CAJZBQ010000005">
    <property type="protein sequence ID" value="CAG9311854.1"/>
    <property type="molecule type" value="Genomic_DNA"/>
</dbReference>
<feature type="coiled-coil region" evidence="1">
    <location>
        <begin position="108"/>
        <end position="229"/>
    </location>
</feature>
<name>A0AAU9I9X3_9CILI</name>
<accession>A0AAU9I9X3</accession>
<evidence type="ECO:0000313" key="4">
    <source>
        <dbReference type="Proteomes" id="UP001162131"/>
    </source>
</evidence>
<evidence type="ECO:0000256" key="2">
    <source>
        <dbReference type="SAM" id="MobiDB-lite"/>
    </source>
</evidence>
<feature type="compositionally biased region" description="Polar residues" evidence="2">
    <location>
        <begin position="40"/>
        <end position="49"/>
    </location>
</feature>
<dbReference type="Proteomes" id="UP001162131">
    <property type="component" value="Unassembled WGS sequence"/>
</dbReference>
<evidence type="ECO:0000313" key="3">
    <source>
        <dbReference type="EMBL" id="CAG9311854.1"/>
    </source>
</evidence>
<keyword evidence="1" id="KW-0175">Coiled coil</keyword>
<keyword evidence="4" id="KW-1185">Reference proteome</keyword>
<gene>
    <name evidence="3" type="ORF">BSTOLATCC_MIC5114</name>
</gene>
<feature type="region of interest" description="Disordered" evidence="2">
    <location>
        <begin position="1"/>
        <end position="66"/>
    </location>
</feature>
<organism evidence="3 4">
    <name type="scientific">Blepharisma stoltei</name>
    <dbReference type="NCBI Taxonomy" id="1481888"/>
    <lineage>
        <taxon>Eukaryota</taxon>
        <taxon>Sar</taxon>
        <taxon>Alveolata</taxon>
        <taxon>Ciliophora</taxon>
        <taxon>Postciliodesmatophora</taxon>
        <taxon>Heterotrichea</taxon>
        <taxon>Heterotrichida</taxon>
        <taxon>Blepharismidae</taxon>
        <taxon>Blepharisma</taxon>
    </lineage>
</organism>
<feature type="region of interest" description="Disordered" evidence="2">
    <location>
        <begin position="84"/>
        <end position="105"/>
    </location>
</feature>
<proteinExistence type="predicted"/>
<feature type="compositionally biased region" description="Polar residues" evidence="2">
    <location>
        <begin position="19"/>
        <end position="29"/>
    </location>
</feature>
<dbReference type="AlphaFoldDB" id="A0AAU9I9X3"/>
<comment type="caution">
    <text evidence="3">The sequence shown here is derived from an EMBL/GenBank/DDBJ whole genome shotgun (WGS) entry which is preliminary data.</text>
</comment>
<sequence length="246" mass="29356">MNSPSNPDYYRDERFWSDTLRSSKASKQPKSYRKYEEGANKSQNSSAISNEAKKRPPSVDSKPISSLLSHRIISPRLMKRLDLSSPRLYEENRGKMTSRTEASKQDTTQFLAEKLKEFENNYAILRDQYREIIERQAKEIEAIKKENSKLDSEISRYEEAMQTEKQKWEIERNEYEHIINTYKQNENSKLNNYYKKRLKDAEDMIEEQRKEFIAEIDKLYEENRRLKCSLKIKGKIDGIRENEKSE</sequence>
<protein>
    <submittedName>
        <fullName evidence="3">Uncharacterized protein</fullName>
    </submittedName>
</protein>
<reference evidence="3" key="1">
    <citation type="submission" date="2021-09" db="EMBL/GenBank/DDBJ databases">
        <authorList>
            <consortium name="AG Swart"/>
            <person name="Singh M."/>
            <person name="Singh A."/>
            <person name="Seah K."/>
            <person name="Emmerich C."/>
        </authorList>
    </citation>
    <scope>NUCLEOTIDE SEQUENCE</scope>
    <source>
        <strain evidence="3">ATCC30299</strain>
    </source>
</reference>